<name>A0A1F4WFV2_UNCKA</name>
<reference evidence="2 3" key="1">
    <citation type="journal article" date="2016" name="Nat. Commun.">
        <title>Thousands of microbial genomes shed light on interconnected biogeochemical processes in an aquifer system.</title>
        <authorList>
            <person name="Anantharaman K."/>
            <person name="Brown C.T."/>
            <person name="Hug L.A."/>
            <person name="Sharon I."/>
            <person name="Castelle C.J."/>
            <person name="Probst A.J."/>
            <person name="Thomas B.C."/>
            <person name="Singh A."/>
            <person name="Wilkins M.J."/>
            <person name="Karaoz U."/>
            <person name="Brodie E.L."/>
            <person name="Williams K.H."/>
            <person name="Hubbard S.S."/>
            <person name="Banfield J.F."/>
        </authorList>
    </citation>
    <scope>NUCLEOTIDE SEQUENCE [LARGE SCALE GENOMIC DNA]</scope>
</reference>
<keyword evidence="1" id="KW-0175">Coiled coil</keyword>
<dbReference type="AlphaFoldDB" id="A0A1F4WFV2"/>
<dbReference type="EMBL" id="MEWA01000049">
    <property type="protein sequence ID" value="OGC68314.1"/>
    <property type="molecule type" value="Genomic_DNA"/>
</dbReference>
<evidence type="ECO:0000313" key="2">
    <source>
        <dbReference type="EMBL" id="OGC68314.1"/>
    </source>
</evidence>
<accession>A0A1F4WFV2</accession>
<proteinExistence type="predicted"/>
<comment type="caution">
    <text evidence="2">The sequence shown here is derived from an EMBL/GenBank/DDBJ whole genome shotgun (WGS) entry which is preliminary data.</text>
</comment>
<evidence type="ECO:0000313" key="3">
    <source>
        <dbReference type="Proteomes" id="UP000179113"/>
    </source>
</evidence>
<organism evidence="2 3">
    <name type="scientific">candidate division WWE3 bacterium RIFOXYC1_FULL_39_7</name>
    <dbReference type="NCBI Taxonomy" id="1802643"/>
    <lineage>
        <taxon>Bacteria</taxon>
        <taxon>Katanobacteria</taxon>
    </lineage>
</organism>
<feature type="coiled-coil region" evidence="1">
    <location>
        <begin position="39"/>
        <end position="66"/>
    </location>
</feature>
<protein>
    <submittedName>
        <fullName evidence="2">Uncharacterized protein</fullName>
    </submittedName>
</protein>
<evidence type="ECO:0000256" key="1">
    <source>
        <dbReference type="SAM" id="Coils"/>
    </source>
</evidence>
<dbReference type="Proteomes" id="UP000179113">
    <property type="component" value="Unassembled WGS sequence"/>
</dbReference>
<gene>
    <name evidence="2" type="ORF">A2415_04495</name>
</gene>
<sequence length="68" mass="8243">MIETGRTTDEEIAELLVYSYFSKIYHQSFSEIDKLSKKRMNMLVMYDNLMNERKELELKTRNINGRYN</sequence>